<feature type="transmembrane region" description="Helical" evidence="6">
    <location>
        <begin position="165"/>
        <end position="183"/>
    </location>
</feature>
<evidence type="ECO:0000256" key="4">
    <source>
        <dbReference type="ARBA" id="ARBA00022989"/>
    </source>
</evidence>
<reference evidence="8 9" key="1">
    <citation type="submission" date="2012-04" db="EMBL/GenBank/DDBJ databases">
        <title>Improved High-Quality Draft sequence of Leptothrix ochracea L12.</title>
        <authorList>
            <consortium name="US DOE Joint Genome Institute"/>
            <person name="Lucas S."/>
            <person name="Han J."/>
            <person name="Lapidus A."/>
            <person name="Cheng J.-F."/>
            <person name="Goodwin L."/>
            <person name="Pitluck S."/>
            <person name="Peters L."/>
            <person name="Zeytun A."/>
            <person name="Detter J.C."/>
            <person name="Han C."/>
            <person name="Tapia R."/>
            <person name="Land M."/>
            <person name="Hauser L."/>
            <person name="Kyrpides N."/>
            <person name="Ivanova N."/>
            <person name="Pagani I."/>
            <person name="Stepanauskas R."/>
            <person name="Masland D."/>
            <person name="Poulton N."/>
            <person name="Emerson D."/>
            <person name="Fleming E."/>
            <person name="Woyke T."/>
        </authorList>
    </citation>
    <scope>NUCLEOTIDE SEQUENCE [LARGE SCALE GENOMIC DNA]</scope>
    <source>
        <strain evidence="8 9">L12</strain>
    </source>
</reference>
<dbReference type="RefSeq" id="WP_009453454.1">
    <property type="nucleotide sequence ID" value="NZ_JH660681.1"/>
</dbReference>
<feature type="transmembrane region" description="Helical" evidence="6">
    <location>
        <begin position="53"/>
        <end position="71"/>
    </location>
</feature>
<keyword evidence="9" id="KW-1185">Reference proteome</keyword>
<proteinExistence type="predicted"/>
<feature type="transmembrane region" description="Helical" evidence="6">
    <location>
        <begin position="142"/>
        <end position="159"/>
    </location>
</feature>
<gene>
    <name evidence="8" type="ORF">LepocDRAFT_00001830</name>
</gene>
<dbReference type="Pfam" id="PF00892">
    <property type="entry name" value="EamA"/>
    <property type="match status" value="2"/>
</dbReference>
<dbReference type="EMBL" id="JH660681">
    <property type="protein sequence ID" value="EIM31453.1"/>
    <property type="molecule type" value="Genomic_DNA"/>
</dbReference>
<feature type="transmembrane region" description="Helical" evidence="6">
    <location>
        <begin position="195"/>
        <end position="215"/>
    </location>
</feature>
<feature type="non-terminal residue" evidence="8">
    <location>
        <position position="272"/>
    </location>
</feature>
<organism evidence="8 9">
    <name type="scientific">Leptothrix ochracea L12</name>
    <dbReference type="NCBI Taxonomy" id="735332"/>
    <lineage>
        <taxon>Bacteria</taxon>
        <taxon>Pseudomonadati</taxon>
        <taxon>Pseudomonadota</taxon>
        <taxon>Betaproteobacteria</taxon>
        <taxon>Burkholderiales</taxon>
        <taxon>Sphaerotilaceae</taxon>
        <taxon>Leptothrix</taxon>
    </lineage>
</organism>
<keyword evidence="3 6" id="KW-0812">Transmembrane</keyword>
<dbReference type="InterPro" id="IPR051258">
    <property type="entry name" value="Diverse_Substrate_Transporter"/>
</dbReference>
<dbReference type="OrthoDB" id="4167046at2"/>
<sequence>MNRPTTPDTATAPTAPPLWRGYLAAGGVVLIWTGFILMSRFGGKTALTPWDILALRLGTASLILLPLSLNLPRTLYVDLLRDGRLWLLALLGVLLYGVLVYAGFKTAPAAHVGILLSGLQPFLIALVTWGLLRTPPSRQTRFGLIGIGLGLLCVAWPLVWSSDLLIGDGLVLAASITWAFYSVLSKRWSFEPWLLTRFVALASALVFLPIYALFLPKALDSVPPSMLLMQGLYQGIGPTILAMLLFLKAVHVLGPQRTGAMIALVPVLAGVS</sequence>
<keyword evidence="2" id="KW-1003">Cell membrane</keyword>
<evidence type="ECO:0000313" key="9">
    <source>
        <dbReference type="Proteomes" id="UP000053899"/>
    </source>
</evidence>
<accession>I4Z5G1</accession>
<keyword evidence="4 6" id="KW-1133">Transmembrane helix</keyword>
<dbReference type="InterPro" id="IPR000620">
    <property type="entry name" value="EamA_dom"/>
</dbReference>
<dbReference type="InterPro" id="IPR037185">
    <property type="entry name" value="EmrE-like"/>
</dbReference>
<dbReference type="SUPFAM" id="SSF103481">
    <property type="entry name" value="Multidrug resistance efflux transporter EmrE"/>
    <property type="match status" value="1"/>
</dbReference>
<feature type="domain" description="EamA" evidence="7">
    <location>
        <begin position="20"/>
        <end position="154"/>
    </location>
</feature>
<feature type="transmembrane region" description="Helical" evidence="6">
    <location>
        <begin position="110"/>
        <end position="130"/>
    </location>
</feature>
<evidence type="ECO:0000256" key="3">
    <source>
        <dbReference type="ARBA" id="ARBA00022692"/>
    </source>
</evidence>
<evidence type="ECO:0000256" key="2">
    <source>
        <dbReference type="ARBA" id="ARBA00022475"/>
    </source>
</evidence>
<protein>
    <submittedName>
        <fullName evidence="8">EamA-like transporter family</fullName>
    </submittedName>
</protein>
<dbReference type="PANTHER" id="PTHR42920:SF5">
    <property type="entry name" value="EAMA DOMAIN-CONTAINING PROTEIN"/>
    <property type="match status" value="1"/>
</dbReference>
<evidence type="ECO:0000256" key="1">
    <source>
        <dbReference type="ARBA" id="ARBA00004651"/>
    </source>
</evidence>
<dbReference type="PANTHER" id="PTHR42920">
    <property type="entry name" value="OS03G0707200 PROTEIN-RELATED"/>
    <property type="match status" value="1"/>
</dbReference>
<name>I4Z5G1_9BURK</name>
<dbReference type="Proteomes" id="UP000053899">
    <property type="component" value="Unassembled WGS sequence"/>
</dbReference>
<keyword evidence="5 6" id="KW-0472">Membrane</keyword>
<feature type="transmembrane region" description="Helical" evidence="6">
    <location>
        <begin position="21"/>
        <end position="41"/>
    </location>
</feature>
<evidence type="ECO:0000313" key="8">
    <source>
        <dbReference type="EMBL" id="EIM31453.1"/>
    </source>
</evidence>
<feature type="transmembrane region" description="Helical" evidence="6">
    <location>
        <begin position="83"/>
        <end position="104"/>
    </location>
</feature>
<evidence type="ECO:0000256" key="5">
    <source>
        <dbReference type="ARBA" id="ARBA00023136"/>
    </source>
</evidence>
<comment type="subcellular location">
    <subcellularLocation>
        <location evidence="1">Cell membrane</location>
        <topology evidence="1">Multi-pass membrane protein</topology>
    </subcellularLocation>
</comment>
<dbReference type="AlphaFoldDB" id="I4Z5G1"/>
<dbReference type="HOGENOM" id="CLU_033863_3_0_4"/>
<evidence type="ECO:0000259" key="7">
    <source>
        <dbReference type="Pfam" id="PF00892"/>
    </source>
</evidence>
<dbReference type="GO" id="GO:0005886">
    <property type="term" value="C:plasma membrane"/>
    <property type="evidence" value="ECO:0007669"/>
    <property type="project" value="UniProtKB-SubCell"/>
</dbReference>
<dbReference type="GeneID" id="92352249"/>
<evidence type="ECO:0000256" key="6">
    <source>
        <dbReference type="SAM" id="Phobius"/>
    </source>
</evidence>
<feature type="domain" description="EamA" evidence="7">
    <location>
        <begin position="166"/>
        <end position="270"/>
    </location>
</feature>
<feature type="transmembrane region" description="Helical" evidence="6">
    <location>
        <begin position="227"/>
        <end position="247"/>
    </location>
</feature>